<dbReference type="AlphaFoldDB" id="A0A540K3Q2"/>
<proteinExistence type="predicted"/>
<reference evidence="1 2" key="1">
    <citation type="journal article" date="2019" name="G3 (Bethesda)">
        <title>Sequencing of a Wild Apple (Malus baccata) Genome Unravels the Differences Between Cultivated and Wild Apple Species Regarding Disease Resistance and Cold Tolerance.</title>
        <authorList>
            <person name="Chen X."/>
        </authorList>
    </citation>
    <scope>NUCLEOTIDE SEQUENCE [LARGE SCALE GENOMIC DNA]</scope>
    <source>
        <strain evidence="2">cv. Shandingzi</strain>
        <tissue evidence="1">Leaves</tissue>
    </source>
</reference>
<dbReference type="Proteomes" id="UP000315295">
    <property type="component" value="Unassembled WGS sequence"/>
</dbReference>
<dbReference type="EMBL" id="VIEB01007784">
    <property type="protein sequence ID" value="TQD68866.1"/>
    <property type="molecule type" value="Genomic_DNA"/>
</dbReference>
<keyword evidence="2" id="KW-1185">Reference proteome</keyword>
<accession>A0A540K3Q2</accession>
<organism evidence="1 2">
    <name type="scientific">Malus baccata</name>
    <name type="common">Siberian crab apple</name>
    <name type="synonym">Pyrus baccata</name>
    <dbReference type="NCBI Taxonomy" id="106549"/>
    <lineage>
        <taxon>Eukaryota</taxon>
        <taxon>Viridiplantae</taxon>
        <taxon>Streptophyta</taxon>
        <taxon>Embryophyta</taxon>
        <taxon>Tracheophyta</taxon>
        <taxon>Spermatophyta</taxon>
        <taxon>Magnoliopsida</taxon>
        <taxon>eudicotyledons</taxon>
        <taxon>Gunneridae</taxon>
        <taxon>Pentapetalae</taxon>
        <taxon>rosids</taxon>
        <taxon>fabids</taxon>
        <taxon>Rosales</taxon>
        <taxon>Rosaceae</taxon>
        <taxon>Amygdaloideae</taxon>
        <taxon>Maleae</taxon>
        <taxon>Malus</taxon>
    </lineage>
</organism>
<evidence type="ECO:0000313" key="1">
    <source>
        <dbReference type="EMBL" id="TQD68866.1"/>
    </source>
</evidence>
<evidence type="ECO:0000313" key="2">
    <source>
        <dbReference type="Proteomes" id="UP000315295"/>
    </source>
</evidence>
<name>A0A540K3Q2_MALBA</name>
<sequence length="63" mass="7377">MEPLMQRLRTELLHWTYTNQLSLCICCLHEELDQLSVPLHGLQGKETFNKVRATKESNTFAKM</sequence>
<comment type="caution">
    <text evidence="1">The sequence shown here is derived from an EMBL/GenBank/DDBJ whole genome shotgun (WGS) entry which is preliminary data.</text>
</comment>
<protein>
    <submittedName>
        <fullName evidence="1">Uncharacterized protein</fullName>
    </submittedName>
</protein>
<gene>
    <name evidence="1" type="ORF">C1H46_045601</name>
</gene>